<sequence length="402" mass="45238">MSSEGWVEGDSFTFTYNFSSPSSKSVRSTYTHTFTSPAPDEDENREKDRWVVFAQRHQTLPIELIDYIFSLYFGTNPSFFAIKPFSLASSQFRHIALRTFFSSLQVTSSRGIKAWVKIHALMLSNKTSLENVEDGRSTQKNRVNGIFSGIDGKTWFPRQLTSLTLTALWRIDVPLLTTIAVATPFLKTLHLSCSEHLDISCCWLCFEESSSVVVHSPIPNHFANVSCLTNEFGKALKPLTCLSDLHLGIFLSDDDILDAHLDDYSEGPRTLELNLMRAVHQVTRSSSITSVLSQMEDGPSNGILGSDTKGNLRHLCERCSSAPDFNTCRVCDLVVLAPEVRTRELEASLNLARRLRSLHTIGWSSLFAPSPRIESDGDLARATKVFIRRMNGRIRVRRKPWN</sequence>
<accession>A0ACB8AB20</accession>
<dbReference type="EMBL" id="MU267719">
    <property type="protein sequence ID" value="KAH7910308.1"/>
    <property type="molecule type" value="Genomic_DNA"/>
</dbReference>
<keyword evidence="2" id="KW-1185">Reference proteome</keyword>
<proteinExistence type="predicted"/>
<evidence type="ECO:0000313" key="2">
    <source>
        <dbReference type="Proteomes" id="UP000790377"/>
    </source>
</evidence>
<evidence type="ECO:0000313" key="1">
    <source>
        <dbReference type="EMBL" id="KAH7910308.1"/>
    </source>
</evidence>
<name>A0ACB8AB20_9AGAM</name>
<protein>
    <submittedName>
        <fullName evidence="1">Uncharacterized protein</fullName>
    </submittedName>
</protein>
<comment type="caution">
    <text evidence="1">The sequence shown here is derived from an EMBL/GenBank/DDBJ whole genome shotgun (WGS) entry which is preliminary data.</text>
</comment>
<reference evidence="1" key="1">
    <citation type="journal article" date="2021" name="New Phytol.">
        <title>Evolutionary innovations through gain and loss of genes in the ectomycorrhizal Boletales.</title>
        <authorList>
            <person name="Wu G."/>
            <person name="Miyauchi S."/>
            <person name="Morin E."/>
            <person name="Kuo A."/>
            <person name="Drula E."/>
            <person name="Varga T."/>
            <person name="Kohler A."/>
            <person name="Feng B."/>
            <person name="Cao Y."/>
            <person name="Lipzen A."/>
            <person name="Daum C."/>
            <person name="Hundley H."/>
            <person name="Pangilinan J."/>
            <person name="Johnson J."/>
            <person name="Barry K."/>
            <person name="LaButti K."/>
            <person name="Ng V."/>
            <person name="Ahrendt S."/>
            <person name="Min B."/>
            <person name="Choi I.G."/>
            <person name="Park H."/>
            <person name="Plett J.M."/>
            <person name="Magnuson J."/>
            <person name="Spatafora J.W."/>
            <person name="Nagy L.G."/>
            <person name="Henrissat B."/>
            <person name="Grigoriev I.V."/>
            <person name="Yang Z.L."/>
            <person name="Xu J."/>
            <person name="Martin F.M."/>
        </authorList>
    </citation>
    <scope>NUCLEOTIDE SEQUENCE</scope>
    <source>
        <strain evidence="1">ATCC 28755</strain>
    </source>
</reference>
<organism evidence="1 2">
    <name type="scientific">Hygrophoropsis aurantiaca</name>
    <dbReference type="NCBI Taxonomy" id="72124"/>
    <lineage>
        <taxon>Eukaryota</taxon>
        <taxon>Fungi</taxon>
        <taxon>Dikarya</taxon>
        <taxon>Basidiomycota</taxon>
        <taxon>Agaricomycotina</taxon>
        <taxon>Agaricomycetes</taxon>
        <taxon>Agaricomycetidae</taxon>
        <taxon>Boletales</taxon>
        <taxon>Coniophorineae</taxon>
        <taxon>Hygrophoropsidaceae</taxon>
        <taxon>Hygrophoropsis</taxon>
    </lineage>
</organism>
<gene>
    <name evidence="1" type="ORF">BJ138DRAFT_1192525</name>
</gene>
<dbReference type="Proteomes" id="UP000790377">
    <property type="component" value="Unassembled WGS sequence"/>
</dbReference>